<keyword evidence="2" id="KW-0012">Acyltransferase</keyword>
<dbReference type="PROSITE" id="PS51186">
    <property type="entry name" value="GNAT"/>
    <property type="match status" value="1"/>
</dbReference>
<evidence type="ECO:0000256" key="1">
    <source>
        <dbReference type="ARBA" id="ARBA00022679"/>
    </source>
</evidence>
<protein>
    <recommendedName>
        <fullName evidence="4">N-acetyltransferase domain-containing protein</fullName>
    </recommendedName>
</protein>
<accession>A0A7S0S692</accession>
<dbReference type="CDD" id="cd04301">
    <property type="entry name" value="NAT_SF"/>
    <property type="match status" value="1"/>
</dbReference>
<dbReference type="PANTHER" id="PTHR45896">
    <property type="entry name" value="N-ALPHA-ACETYLTRANSFERASE 30"/>
    <property type="match status" value="1"/>
</dbReference>
<feature type="domain" description="N-acetyltransferase" evidence="4">
    <location>
        <begin position="16"/>
        <end position="165"/>
    </location>
</feature>
<name>A0A7S0S692_9CHLO</name>
<proteinExistence type="inferred from homology"/>
<organism evidence="5">
    <name type="scientific">Mantoniella antarctica</name>
    <dbReference type="NCBI Taxonomy" id="81844"/>
    <lineage>
        <taxon>Eukaryota</taxon>
        <taxon>Viridiplantae</taxon>
        <taxon>Chlorophyta</taxon>
        <taxon>Mamiellophyceae</taxon>
        <taxon>Mamiellales</taxon>
        <taxon>Mamiellaceae</taxon>
        <taxon>Mantoniella</taxon>
    </lineage>
</organism>
<dbReference type="InterPro" id="IPR000182">
    <property type="entry name" value="GNAT_dom"/>
</dbReference>
<evidence type="ECO:0000256" key="3">
    <source>
        <dbReference type="ARBA" id="ARBA00024025"/>
    </source>
</evidence>
<dbReference type="EMBL" id="HBFC01000857">
    <property type="protein sequence ID" value="CAD8697755.1"/>
    <property type="molecule type" value="Transcribed_RNA"/>
</dbReference>
<dbReference type="InterPro" id="IPR016181">
    <property type="entry name" value="Acyl_CoA_acyltransferase"/>
</dbReference>
<dbReference type="PANTHER" id="PTHR45896:SF1">
    <property type="entry name" value="N-ALPHA-ACETYLTRANSFERASE 30"/>
    <property type="match status" value="1"/>
</dbReference>
<dbReference type="GO" id="GO:0031417">
    <property type="term" value="C:NatC complex"/>
    <property type="evidence" value="ECO:0007669"/>
    <property type="project" value="TreeGrafter"/>
</dbReference>
<sequence>MDAASAPGANPTLADVRFEQYVDEETQMGMLMDLIDTELSEPYSIFTYRYFINSWPQLCFLAHLDGKCIGVVVCKLDQHRESFRGYVGMLVVDKPYRKLKLGSALVSRALEVMQAEGADECVLEVESTNQGALRLYQNLGFIRDKRLAKYYLSGNDAYRMKLLFPLPPQPPLEE</sequence>
<dbReference type="SUPFAM" id="SSF55729">
    <property type="entry name" value="Acyl-CoA N-acyltransferases (Nat)"/>
    <property type="match status" value="1"/>
</dbReference>
<dbReference type="Pfam" id="PF00583">
    <property type="entry name" value="Acetyltransf_1"/>
    <property type="match status" value="1"/>
</dbReference>
<reference evidence="5" key="1">
    <citation type="submission" date="2021-01" db="EMBL/GenBank/DDBJ databases">
        <authorList>
            <person name="Corre E."/>
            <person name="Pelletier E."/>
            <person name="Niang G."/>
            <person name="Scheremetjew M."/>
            <person name="Finn R."/>
            <person name="Kale V."/>
            <person name="Holt S."/>
            <person name="Cochrane G."/>
            <person name="Meng A."/>
            <person name="Brown T."/>
            <person name="Cohen L."/>
        </authorList>
    </citation>
    <scope>NUCLEOTIDE SEQUENCE</scope>
    <source>
        <strain evidence="5">SL-175</strain>
    </source>
</reference>
<dbReference type="GO" id="GO:0004596">
    <property type="term" value="F:protein-N-terminal amino-acid acetyltransferase activity"/>
    <property type="evidence" value="ECO:0007669"/>
    <property type="project" value="InterPro"/>
</dbReference>
<keyword evidence="1" id="KW-0808">Transferase</keyword>
<dbReference type="InterPro" id="IPR044542">
    <property type="entry name" value="NAA30-like"/>
</dbReference>
<dbReference type="AlphaFoldDB" id="A0A7S0S692"/>
<comment type="similarity">
    <text evidence="3">Belongs to the acetyltransferase family. MAK3 subfamily.</text>
</comment>
<evidence type="ECO:0000256" key="2">
    <source>
        <dbReference type="ARBA" id="ARBA00023315"/>
    </source>
</evidence>
<dbReference type="Gene3D" id="3.40.630.30">
    <property type="match status" value="1"/>
</dbReference>
<evidence type="ECO:0000313" key="5">
    <source>
        <dbReference type="EMBL" id="CAD8697755.1"/>
    </source>
</evidence>
<gene>
    <name evidence="5" type="ORF">MANT1106_LOCUS434</name>
</gene>
<evidence type="ECO:0000259" key="4">
    <source>
        <dbReference type="PROSITE" id="PS51186"/>
    </source>
</evidence>